<protein>
    <submittedName>
        <fullName evidence="8">FliA/WhiG family RNA polymerase sigma factor</fullName>
    </submittedName>
</protein>
<dbReference type="InterPro" id="IPR014284">
    <property type="entry name" value="RNA_pol_sigma-70_dom"/>
</dbReference>
<dbReference type="InterPro" id="IPR013324">
    <property type="entry name" value="RNA_pol_sigma_r3/r4-like"/>
</dbReference>
<dbReference type="InterPro" id="IPR000943">
    <property type="entry name" value="RNA_pol_sigma70"/>
</dbReference>
<dbReference type="SUPFAM" id="SSF88946">
    <property type="entry name" value="Sigma2 domain of RNA polymerase sigma factors"/>
    <property type="match status" value="1"/>
</dbReference>
<dbReference type="RefSeq" id="WP_263071214.1">
    <property type="nucleotide sequence ID" value="NZ_JAOUSF010000001.1"/>
</dbReference>
<organism evidence="8 9">
    <name type="scientific">Perspicuibacillus lycopersici</name>
    <dbReference type="NCBI Taxonomy" id="1325689"/>
    <lineage>
        <taxon>Bacteria</taxon>
        <taxon>Bacillati</taxon>
        <taxon>Bacillota</taxon>
        <taxon>Bacilli</taxon>
        <taxon>Bacillales</taxon>
        <taxon>Bacillaceae</taxon>
        <taxon>Perspicuibacillus</taxon>
    </lineage>
</organism>
<evidence type="ECO:0000256" key="4">
    <source>
        <dbReference type="ARBA" id="ARBA00023163"/>
    </source>
</evidence>
<dbReference type="PRINTS" id="PR00046">
    <property type="entry name" value="SIGMA70FCT"/>
</dbReference>
<feature type="domain" description="RNA polymerase sigma-70 region 3" evidence="5">
    <location>
        <begin position="119"/>
        <end position="196"/>
    </location>
</feature>
<dbReference type="Pfam" id="PF04545">
    <property type="entry name" value="Sigma70_r4"/>
    <property type="match status" value="1"/>
</dbReference>
<dbReference type="AlphaFoldDB" id="A0AAE3IPB7"/>
<keyword evidence="1" id="KW-0805">Transcription regulation</keyword>
<keyword evidence="3" id="KW-0238">DNA-binding</keyword>
<dbReference type="Pfam" id="PF04539">
    <property type="entry name" value="Sigma70_r3"/>
    <property type="match status" value="1"/>
</dbReference>
<dbReference type="NCBIfam" id="NF005809">
    <property type="entry name" value="PRK07670.1"/>
    <property type="match status" value="1"/>
</dbReference>
<evidence type="ECO:0000313" key="9">
    <source>
        <dbReference type="Proteomes" id="UP001209318"/>
    </source>
</evidence>
<dbReference type="Gene3D" id="1.10.1740.10">
    <property type="match status" value="1"/>
</dbReference>
<feature type="domain" description="RNA polymerase sigma-70 region 2" evidence="6">
    <location>
        <begin position="40"/>
        <end position="112"/>
    </location>
</feature>
<evidence type="ECO:0000259" key="7">
    <source>
        <dbReference type="Pfam" id="PF04545"/>
    </source>
</evidence>
<dbReference type="GO" id="GO:0003677">
    <property type="term" value="F:DNA binding"/>
    <property type="evidence" value="ECO:0007669"/>
    <property type="project" value="UniProtKB-KW"/>
</dbReference>
<dbReference type="EMBL" id="JAOUSF010000001">
    <property type="protein sequence ID" value="MCU9612080.1"/>
    <property type="molecule type" value="Genomic_DNA"/>
</dbReference>
<dbReference type="InterPro" id="IPR013325">
    <property type="entry name" value="RNA_pol_sigma_r2"/>
</dbReference>
<dbReference type="InterPro" id="IPR007624">
    <property type="entry name" value="RNA_pol_sigma70_r3"/>
</dbReference>
<evidence type="ECO:0000256" key="3">
    <source>
        <dbReference type="ARBA" id="ARBA00023125"/>
    </source>
</evidence>
<keyword evidence="9" id="KW-1185">Reference proteome</keyword>
<evidence type="ECO:0000259" key="6">
    <source>
        <dbReference type="Pfam" id="PF04542"/>
    </source>
</evidence>
<dbReference type="InterPro" id="IPR007627">
    <property type="entry name" value="RNA_pol_sigma70_r2"/>
</dbReference>
<evidence type="ECO:0000256" key="2">
    <source>
        <dbReference type="ARBA" id="ARBA00023082"/>
    </source>
</evidence>
<dbReference type="PIRSF" id="PIRSF000770">
    <property type="entry name" value="RNA_pol_sigma-SigE/K"/>
    <property type="match status" value="1"/>
</dbReference>
<dbReference type="NCBIfam" id="TIGR02479">
    <property type="entry name" value="FliA_WhiG"/>
    <property type="match status" value="1"/>
</dbReference>
<dbReference type="Pfam" id="PF04542">
    <property type="entry name" value="Sigma70_r2"/>
    <property type="match status" value="1"/>
</dbReference>
<dbReference type="GO" id="GO:0016987">
    <property type="term" value="F:sigma factor activity"/>
    <property type="evidence" value="ECO:0007669"/>
    <property type="project" value="UniProtKB-KW"/>
</dbReference>
<dbReference type="InterPro" id="IPR007630">
    <property type="entry name" value="RNA_pol_sigma70_r4"/>
</dbReference>
<keyword evidence="2" id="KW-0731">Sigma factor</keyword>
<feature type="domain" description="RNA polymerase sigma-70 region 4" evidence="7">
    <location>
        <begin position="211"/>
        <end position="258"/>
    </location>
</feature>
<proteinExistence type="predicted"/>
<keyword evidence="4" id="KW-0804">Transcription</keyword>
<dbReference type="Proteomes" id="UP001209318">
    <property type="component" value="Unassembled WGS sequence"/>
</dbReference>
<dbReference type="InterPro" id="IPR012845">
    <property type="entry name" value="RNA_pol_sigma_FliA_WhiG"/>
</dbReference>
<dbReference type="GO" id="GO:0006352">
    <property type="term" value="P:DNA-templated transcription initiation"/>
    <property type="evidence" value="ECO:0007669"/>
    <property type="project" value="InterPro"/>
</dbReference>
<dbReference type="CDD" id="cd06171">
    <property type="entry name" value="Sigma70_r4"/>
    <property type="match status" value="1"/>
</dbReference>
<name>A0AAE3IPB7_9BACI</name>
<dbReference type="GO" id="GO:0003899">
    <property type="term" value="F:DNA-directed RNA polymerase activity"/>
    <property type="evidence" value="ECO:0007669"/>
    <property type="project" value="InterPro"/>
</dbReference>
<evidence type="ECO:0000313" key="8">
    <source>
        <dbReference type="EMBL" id="MCU9612080.1"/>
    </source>
</evidence>
<evidence type="ECO:0000259" key="5">
    <source>
        <dbReference type="Pfam" id="PF04539"/>
    </source>
</evidence>
<dbReference type="PANTHER" id="PTHR30385">
    <property type="entry name" value="SIGMA FACTOR F FLAGELLAR"/>
    <property type="match status" value="1"/>
</dbReference>
<accession>A0AAE3IPB7</accession>
<comment type="caution">
    <text evidence="8">The sequence shown here is derived from an EMBL/GenBank/DDBJ whole genome shotgun (WGS) entry which is preliminary data.</text>
</comment>
<evidence type="ECO:0000256" key="1">
    <source>
        <dbReference type="ARBA" id="ARBA00023015"/>
    </source>
</evidence>
<sequence>MPYITSDEKTRRKNDLTKAEELSLFEQWKNERNDDAANMLVEKYMSLVHIITEKIYKTLPNSIAKEELKSLALVGLYESIDKFDPSRDLKFETYASFRIRGAILDGLRKEDWMPRKTREKAKKLEGTISRLEQKYLRNVTPAEIAAEMGISEEEVYALLDETFYSNILSMDETLDQGESDSQSFVIKDEKIRNPEEELIHSEKIQELAEVISNLSKNEQLVLSLFYKEELTFTEIGQIMERSTSRISQIHSKALATLRSLLKE</sequence>
<dbReference type="PANTHER" id="PTHR30385:SF7">
    <property type="entry name" value="RNA POLYMERASE SIGMA FACTOR FLIA"/>
    <property type="match status" value="1"/>
</dbReference>
<gene>
    <name evidence="8" type="ORF">OEV98_00725</name>
</gene>
<dbReference type="Gene3D" id="1.20.140.160">
    <property type="match status" value="1"/>
</dbReference>
<reference evidence="8" key="1">
    <citation type="submission" date="2022-10" db="EMBL/GenBank/DDBJ databases">
        <title>Description of Fervidibacillus gen. nov. in the family Fervidibacillaceae fam. nov. with two species, Fervidibacillus albus sp. nov., and Fervidibacillus halotolerans sp. nov., isolated from tidal flat sediments.</title>
        <authorList>
            <person name="Kwon K.K."/>
            <person name="Yang S.-H."/>
        </authorList>
    </citation>
    <scope>NUCLEOTIDE SEQUENCE</scope>
    <source>
        <strain evidence="8">JCM 19140</strain>
    </source>
</reference>
<dbReference type="SUPFAM" id="SSF88659">
    <property type="entry name" value="Sigma3 and sigma4 domains of RNA polymerase sigma factors"/>
    <property type="match status" value="2"/>
</dbReference>
<dbReference type="NCBIfam" id="TIGR02937">
    <property type="entry name" value="sigma70-ECF"/>
    <property type="match status" value="1"/>
</dbReference>